<name>A0A8R1XVD0_ONCVO</name>
<keyword evidence="7" id="KW-0943">RNA-mediated gene silencing</keyword>
<dbReference type="InterPro" id="IPR057596">
    <property type="entry name" value="RDRP_core"/>
</dbReference>
<dbReference type="InterPro" id="IPR057493">
    <property type="entry name" value="PH_RdRP-assoc"/>
</dbReference>
<reference evidence="10" key="2">
    <citation type="submission" date="2022-06" db="UniProtKB">
        <authorList>
            <consortium name="EnsemblMetazoa"/>
        </authorList>
    </citation>
    <scope>IDENTIFICATION</scope>
</reference>
<dbReference type="GO" id="GO:0031048">
    <property type="term" value="P:regulatory ncRNA-mediated heterochromatin formation"/>
    <property type="evidence" value="ECO:0007669"/>
    <property type="project" value="EnsemblMetazoa"/>
</dbReference>
<dbReference type="EC" id="2.7.7.48" evidence="2"/>
<comment type="catalytic activity">
    <reaction evidence="8">
        <text>RNA(n) + a ribonucleoside 5'-triphosphate = RNA(n+1) + diphosphate</text>
        <dbReference type="Rhea" id="RHEA:21248"/>
        <dbReference type="Rhea" id="RHEA-COMP:14527"/>
        <dbReference type="Rhea" id="RHEA-COMP:17342"/>
        <dbReference type="ChEBI" id="CHEBI:33019"/>
        <dbReference type="ChEBI" id="CHEBI:61557"/>
        <dbReference type="ChEBI" id="CHEBI:140395"/>
        <dbReference type="EC" id="2.7.7.48"/>
    </reaction>
</comment>
<dbReference type="Pfam" id="PF26253">
    <property type="entry name" value="RdRP_head"/>
    <property type="match status" value="1"/>
</dbReference>
<keyword evidence="6" id="KW-0694">RNA-binding</keyword>
<evidence type="ECO:0000256" key="8">
    <source>
        <dbReference type="ARBA" id="ARBA00048744"/>
    </source>
</evidence>
<accession>A0A8R1XVD0</accession>
<comment type="similarity">
    <text evidence="1">Belongs to the RdRP family.</text>
</comment>
<keyword evidence="4" id="KW-0808">Transferase</keyword>
<proteinExistence type="inferred from homology"/>
<dbReference type="InterPro" id="IPR056654">
    <property type="entry name" value="DUF7752"/>
</dbReference>
<evidence type="ECO:0000313" key="11">
    <source>
        <dbReference type="Proteomes" id="UP000024404"/>
    </source>
</evidence>
<evidence type="ECO:0000256" key="2">
    <source>
        <dbReference type="ARBA" id="ARBA00012494"/>
    </source>
</evidence>
<dbReference type="Proteomes" id="UP000024404">
    <property type="component" value="Unassembled WGS sequence"/>
</dbReference>
<evidence type="ECO:0000256" key="3">
    <source>
        <dbReference type="ARBA" id="ARBA00022484"/>
    </source>
</evidence>
<keyword evidence="11" id="KW-1185">Reference proteome</keyword>
<evidence type="ECO:0000256" key="7">
    <source>
        <dbReference type="ARBA" id="ARBA00023158"/>
    </source>
</evidence>
<dbReference type="GO" id="GO:0003723">
    <property type="term" value="F:RNA binding"/>
    <property type="evidence" value="ECO:0007669"/>
    <property type="project" value="UniProtKB-KW"/>
</dbReference>
<dbReference type="PROSITE" id="PS51140">
    <property type="entry name" value="CUE"/>
    <property type="match status" value="1"/>
</dbReference>
<dbReference type="InterPro" id="IPR058752">
    <property type="entry name" value="RDRP_C_head"/>
</dbReference>
<evidence type="ECO:0000256" key="4">
    <source>
        <dbReference type="ARBA" id="ARBA00022679"/>
    </source>
</evidence>
<evidence type="ECO:0000313" key="10">
    <source>
        <dbReference type="EnsemblMetazoa" id="OVOC3422.1"/>
    </source>
</evidence>
<dbReference type="Pfam" id="PF25359">
    <property type="entry name" value="PH_met_RdRP"/>
    <property type="match status" value="1"/>
</dbReference>
<dbReference type="Pfam" id="PF24934">
    <property type="entry name" value="DUF7752"/>
    <property type="match status" value="1"/>
</dbReference>
<dbReference type="EnsemblMetazoa" id="OVOC3422.1">
    <property type="protein sequence ID" value="OVOC3422.1"/>
    <property type="gene ID" value="WBGene00240231"/>
</dbReference>
<dbReference type="PANTHER" id="PTHR23079">
    <property type="entry name" value="RNA-DEPENDENT RNA POLYMERASE"/>
    <property type="match status" value="1"/>
</dbReference>
<keyword evidence="5" id="KW-0548">Nucleotidyltransferase</keyword>
<dbReference type="AlphaFoldDB" id="A0A8R1XVD0"/>
<evidence type="ECO:0000256" key="6">
    <source>
        <dbReference type="ARBA" id="ARBA00022884"/>
    </source>
</evidence>
<protein>
    <recommendedName>
        <fullName evidence="2">RNA-directed RNA polymerase</fullName>
        <ecNumber evidence="2">2.7.7.48</ecNumber>
    </recommendedName>
</protein>
<evidence type="ECO:0000259" key="9">
    <source>
        <dbReference type="PROSITE" id="PS51140"/>
    </source>
</evidence>
<dbReference type="InterPro" id="IPR003892">
    <property type="entry name" value="CUE"/>
</dbReference>
<reference evidence="11" key="1">
    <citation type="submission" date="2013-10" db="EMBL/GenBank/DDBJ databases">
        <title>Genome sequencing of Onchocerca volvulus.</title>
        <authorList>
            <person name="Cotton J."/>
            <person name="Tsai J."/>
            <person name="Stanley E."/>
            <person name="Tracey A."/>
            <person name="Holroyd N."/>
            <person name="Lustigman S."/>
            <person name="Berriman M."/>
        </authorList>
    </citation>
    <scope>NUCLEOTIDE SEQUENCE</scope>
</reference>
<evidence type="ECO:0000256" key="1">
    <source>
        <dbReference type="ARBA" id="ARBA00005762"/>
    </source>
</evidence>
<sequence length="1672" mass="192872">MFPCLTIEQIHRLLKETNGNIDAMIEMAFEFMNDTPSTSSSLPLGQSMIEGYRLAESTRNPSSSSSSEPIRNSLINENCSNGEHSMAVEQRFIIVSLKFVISIEGVPKEQIKCILRKILQNCKCSIRSFGELIPCLQAAYEEKCVEVHVGIELSCDKRSDQEALIDFTKSFIIESGYSLEMQPYMEIRNIDRILTDIRADHANVDILWMGIGNMPNMGLFFIRGEYVTKYNTSSNKSVVNSIYETKMNDAAGNHTLLSWAHFEHDRRLLTIYFAIENIARCHDGLSYTGYKFVITYSSFHTIIVDCDSDPDERDNYIYICLRYPPQLWEAVPRVMTNGKRVLNIEQCRDWIRVRSFPGSKHFAGCSQETLAGSSWFGFSMPKEMVKPEGMFPDETLDWERRALSTKLAPTRQLFEIVARWKRRANCRIFFAAIMKIPRREISNVHILELPSFRLNYALQALLSRGSIVKDQLFDVSPSSYDNIFFERIHYTAQECLLACEETLDSALAAVDEKRRISLLNFFEHKYFQKLNALRRVSTDEEAESLSDLPRNCVLIRKVIATPLRLLLLPPEAMMTNRVIRHFGEEYALRCVFRDDNGQRLVPKEFSRGRALQDQSLIIPDLVYRTLGTGLHIASRHYQFLAWSNSQMRDGGCYMYSDAVVNDRLHGEIICNVDDIRHWMGDFTASKNVPKLMSRMGQCFTQAQPTIMLERNNWKCEDDIMGGIIHPETGEVFNFSDGIGRISKKYADRIAKVLGIHPTPSCYQVRFKGFKGVLCTDPLLDKLGQANVIFRKSQKKFEDDEESAAEIEVVKYSMPSPVCLNRPLIMILDQVSKKQSRHLHIKVCNRIHSLLELELNKLAGMMFDENDATEELSSRLSLPIDFHQLHSSGITFTNEPFFRSLLFAIHRYNIKLQLSKSKIFLPSSMGRTMYGVVDDTGLLQYGQVFLQYSPSVQYVSGKKIVYTGTVMVTKNPCHVAGDVRIFEAVYQDALSHLCDVIVFPRYGPRPHSDEMAGSDLDGDEYTVIFDKELFFENNEQAMFFPKSKPVEYDTPPTTDDMIDFFLKYLNQDSIGRMSNAHLIMCDRLGLFQQVILLFFFLRSYEICDDIARKCAVAVDFPKTGVQAKPLISHEQCEVIPDYMQNIIKPSYRSKRLLGELYRKAKKVEDISEMVQATKFTDYCDPQLYDENLFYEQPKLIQKSLLLRDEYYSRIQRGSILGAYSVVRRRSTILKQLLDEYGISDEASVISGHSLTIKRITDMEKDDYSFYHSDKIVELRYSRIFAYFRREFFKEFGEESDFVTVDSSGKRGMRWNMALITKAKAWYAVTYASSFRSSSEFRSFPWIVWDILSIVKRQIASYVFKIIKFQILMLKSPPPLINPLANYLTRVIETFCYYRHTALNKFVNEMSLGPMRLEGFVRYSQRYGSKVEMLCFVIDNWLRTEGIYERSALRRVHAVILFLQFTVGILHGKQTSDELMNKHPIYFEKLDYLPDNPETVELAYSSGEILFAFLRYLASRQFAYANSIRFRLGGMMQGMKSASIFTRPEQWSALYIATEFDALRITQNNDIDNDNHSNGGIAKYAWDFGESDFPVIVSGELCCHKDLNLQRINAALKKWSGVNEIMSRTTEHEQLLITCTGSVLARQRLHRILLMEPERLFDAVQTDTMPKEARDDFL</sequence>
<dbReference type="InterPro" id="IPR007855">
    <property type="entry name" value="RDRP"/>
</dbReference>
<keyword evidence="3" id="KW-0696">RNA-directed RNA polymerase</keyword>
<dbReference type="GO" id="GO:0007283">
    <property type="term" value="P:spermatogenesis"/>
    <property type="evidence" value="ECO:0007669"/>
    <property type="project" value="EnsemblMetazoa"/>
</dbReference>
<dbReference type="GO" id="GO:0003968">
    <property type="term" value="F:RNA-directed RNA polymerase activity"/>
    <property type="evidence" value="ECO:0007669"/>
    <property type="project" value="UniProtKB-KW"/>
</dbReference>
<dbReference type="Pfam" id="PF05183">
    <property type="entry name" value="RdRP"/>
    <property type="match status" value="1"/>
</dbReference>
<feature type="domain" description="CUE" evidence="9">
    <location>
        <begin position="1"/>
        <end position="34"/>
    </location>
</feature>
<dbReference type="GO" id="GO:0031380">
    <property type="term" value="C:nuclear RNA-directed RNA polymerase complex"/>
    <property type="evidence" value="ECO:0007669"/>
    <property type="project" value="TreeGrafter"/>
</dbReference>
<dbReference type="PANTHER" id="PTHR23079:SF55">
    <property type="entry name" value="RNA-DIRECTED RNA POLYMERASE"/>
    <property type="match status" value="1"/>
</dbReference>
<dbReference type="GO" id="GO:0030422">
    <property type="term" value="P:siRNA processing"/>
    <property type="evidence" value="ECO:0007669"/>
    <property type="project" value="TreeGrafter"/>
</dbReference>
<dbReference type="EMBL" id="CMVM020000094">
    <property type="status" value="NOT_ANNOTATED_CDS"/>
    <property type="molecule type" value="Genomic_DNA"/>
</dbReference>
<organism evidence="10 11">
    <name type="scientific">Onchocerca volvulus</name>
    <dbReference type="NCBI Taxonomy" id="6282"/>
    <lineage>
        <taxon>Eukaryota</taxon>
        <taxon>Metazoa</taxon>
        <taxon>Ecdysozoa</taxon>
        <taxon>Nematoda</taxon>
        <taxon>Chromadorea</taxon>
        <taxon>Rhabditida</taxon>
        <taxon>Spirurina</taxon>
        <taxon>Spiruromorpha</taxon>
        <taxon>Filarioidea</taxon>
        <taxon>Onchocercidae</taxon>
        <taxon>Onchocerca</taxon>
    </lineage>
</organism>
<dbReference type="GO" id="GO:0043130">
    <property type="term" value="F:ubiquitin binding"/>
    <property type="evidence" value="ECO:0007669"/>
    <property type="project" value="InterPro"/>
</dbReference>
<dbReference type="OMA" id="HFEHDRR"/>
<evidence type="ECO:0000256" key="5">
    <source>
        <dbReference type="ARBA" id="ARBA00022695"/>
    </source>
</evidence>